<evidence type="ECO:0000313" key="4">
    <source>
        <dbReference type="Proteomes" id="UP000026962"/>
    </source>
</evidence>
<dbReference type="Proteomes" id="UP000026962">
    <property type="component" value="Chromosome 7"/>
</dbReference>
<feature type="region of interest" description="Disordered" evidence="1">
    <location>
        <begin position="152"/>
        <end position="190"/>
    </location>
</feature>
<dbReference type="eggNOG" id="ENOG502QUBR">
    <property type="taxonomic scope" value="Eukaryota"/>
</dbReference>
<sequence length="465" mass="50115">MLRRVLAGFRALHPRPRRRRHGSSGGGGPAAAGGKAKVTVRRLGSNGRKEVAAAAGARRGNCSDGTTGETVTIRVVTFNAAMFSMAPAVAAASSAETATGGESETARRVTTPAAAGGGGGGRRPKGILKAQASLARTASKARVSINLQDNEISRERSKLGSTAARGTANTTTKKSSSATPATQQLNGVAEGRRRSVEEVLREVGADIIGLQNVRAEEERGMSPLSELAEGLGMRYVFAESWAPEYGNAVLSRWPIKRWKSQRVADQSDFRNVLRATIEVPRAGEVNFHCTHLDHLDESWRMKQMNAILRSSDGPHILTGGLNALDGTDYSDERWADIVKYYEEIGKPTPKAEVMKYLKGKQYVDAKDFAGECEAVVVVAKGQDVQGTCKYGTRVDYILASPNSPYKFVPGSYTVISSKGTSDHHIVKVDITIQDMKETDEESGNQRQRVVKINKKSSKKGLWAAK</sequence>
<dbReference type="Gramene" id="OPUNC07G22870.1">
    <property type="protein sequence ID" value="OPUNC07G22870.1"/>
    <property type="gene ID" value="OPUNC07G22870"/>
</dbReference>
<feature type="region of interest" description="Disordered" evidence="1">
    <location>
        <begin position="1"/>
        <end position="47"/>
    </location>
</feature>
<dbReference type="SUPFAM" id="SSF56219">
    <property type="entry name" value="DNase I-like"/>
    <property type="match status" value="1"/>
</dbReference>
<dbReference type="GO" id="GO:0005783">
    <property type="term" value="C:endoplasmic reticulum"/>
    <property type="evidence" value="ECO:0007669"/>
    <property type="project" value="TreeGrafter"/>
</dbReference>
<feature type="domain" description="Endonuclease/exonuclease/phosphatase" evidence="2">
    <location>
        <begin position="192"/>
        <end position="423"/>
    </location>
</feature>
<dbReference type="Pfam" id="PF03372">
    <property type="entry name" value="Exo_endo_phos"/>
    <property type="match status" value="1"/>
</dbReference>
<dbReference type="Gene3D" id="3.60.10.10">
    <property type="entry name" value="Endonuclease/exonuclease/phosphatase"/>
    <property type="match status" value="1"/>
</dbReference>
<dbReference type="GO" id="GO:0016020">
    <property type="term" value="C:membrane"/>
    <property type="evidence" value="ECO:0007669"/>
    <property type="project" value="GOC"/>
</dbReference>
<dbReference type="EnsemblPlants" id="OPUNC07G22870.1">
    <property type="protein sequence ID" value="OPUNC07G22870.1"/>
    <property type="gene ID" value="OPUNC07G22870"/>
</dbReference>
<dbReference type="InterPro" id="IPR005135">
    <property type="entry name" value="Endo/exonuclease/phosphatase"/>
</dbReference>
<keyword evidence="4" id="KW-1185">Reference proteome</keyword>
<dbReference type="GO" id="GO:0006506">
    <property type="term" value="P:GPI anchor biosynthetic process"/>
    <property type="evidence" value="ECO:0007669"/>
    <property type="project" value="TreeGrafter"/>
</dbReference>
<feature type="compositionally biased region" description="Low complexity" evidence="1">
    <location>
        <begin position="167"/>
        <end position="182"/>
    </location>
</feature>
<dbReference type="HOGENOM" id="CLU_050455_0_0_1"/>
<dbReference type="PANTHER" id="PTHR14859">
    <property type="entry name" value="CALCOFLUOR WHITE HYPERSENSITIVE PROTEIN PRECURSOR"/>
    <property type="match status" value="1"/>
</dbReference>
<protein>
    <recommendedName>
        <fullName evidence="2">Endonuclease/exonuclease/phosphatase domain-containing protein</fullName>
    </recommendedName>
</protein>
<proteinExistence type="predicted"/>
<dbReference type="PANTHER" id="PTHR14859:SF0">
    <property type="entry name" value="ENDONUCLEASE_EXONUCLEASE_PHOSPHATASE FAMILY PROTEIN, EXPRESSED"/>
    <property type="match status" value="1"/>
</dbReference>
<dbReference type="AlphaFoldDB" id="A0A0E0LP26"/>
<dbReference type="GO" id="GO:0003824">
    <property type="term" value="F:catalytic activity"/>
    <property type="evidence" value="ECO:0007669"/>
    <property type="project" value="InterPro"/>
</dbReference>
<dbReference type="InterPro" id="IPR051916">
    <property type="entry name" value="GPI-anchor_lipid_remodeler"/>
</dbReference>
<dbReference type="FunFam" id="3.60.10.10:FF:000045">
    <property type="entry name" value="Endonuclease/exonuclease/phosphatase family protein"/>
    <property type="match status" value="1"/>
</dbReference>
<dbReference type="STRING" id="4537.A0A0E0LP26"/>
<evidence type="ECO:0000259" key="2">
    <source>
        <dbReference type="Pfam" id="PF03372"/>
    </source>
</evidence>
<evidence type="ECO:0000313" key="3">
    <source>
        <dbReference type="EnsemblPlants" id="OPUNC07G22870.1"/>
    </source>
</evidence>
<feature type="compositionally biased region" description="Basic residues" evidence="1">
    <location>
        <begin position="448"/>
        <end position="458"/>
    </location>
</feature>
<dbReference type="InterPro" id="IPR036691">
    <property type="entry name" value="Endo/exonu/phosph_ase_sf"/>
</dbReference>
<feature type="compositionally biased region" description="Basic residues" evidence="1">
    <location>
        <begin position="12"/>
        <end position="22"/>
    </location>
</feature>
<name>A0A0E0LP26_ORYPU</name>
<accession>A0A0E0LP26</accession>
<reference evidence="3" key="2">
    <citation type="submission" date="2018-05" db="EMBL/GenBank/DDBJ databases">
        <title>OpunRS2 (Oryza punctata Reference Sequence Version 2).</title>
        <authorList>
            <person name="Zhang J."/>
            <person name="Kudrna D."/>
            <person name="Lee S."/>
            <person name="Talag J."/>
            <person name="Welchert J."/>
            <person name="Wing R.A."/>
        </authorList>
    </citation>
    <scope>NUCLEOTIDE SEQUENCE [LARGE SCALE GENOMIC DNA]</scope>
</reference>
<organism evidence="3">
    <name type="scientific">Oryza punctata</name>
    <name type="common">Red rice</name>
    <dbReference type="NCBI Taxonomy" id="4537"/>
    <lineage>
        <taxon>Eukaryota</taxon>
        <taxon>Viridiplantae</taxon>
        <taxon>Streptophyta</taxon>
        <taxon>Embryophyta</taxon>
        <taxon>Tracheophyta</taxon>
        <taxon>Spermatophyta</taxon>
        <taxon>Magnoliopsida</taxon>
        <taxon>Liliopsida</taxon>
        <taxon>Poales</taxon>
        <taxon>Poaceae</taxon>
        <taxon>BOP clade</taxon>
        <taxon>Oryzoideae</taxon>
        <taxon>Oryzeae</taxon>
        <taxon>Oryzinae</taxon>
        <taxon>Oryza</taxon>
    </lineage>
</organism>
<reference evidence="3" key="1">
    <citation type="submission" date="2015-04" db="UniProtKB">
        <authorList>
            <consortium name="EnsemblPlants"/>
        </authorList>
    </citation>
    <scope>IDENTIFICATION</scope>
</reference>
<feature type="region of interest" description="Disordered" evidence="1">
    <location>
        <begin position="437"/>
        <end position="465"/>
    </location>
</feature>
<feature type="region of interest" description="Disordered" evidence="1">
    <location>
        <begin position="96"/>
        <end position="125"/>
    </location>
</feature>
<evidence type="ECO:0000256" key="1">
    <source>
        <dbReference type="SAM" id="MobiDB-lite"/>
    </source>
</evidence>
<dbReference type="OMA" id="FDYDNEG"/>